<comment type="caution">
    <text evidence="1">The sequence shown here is derived from an EMBL/GenBank/DDBJ whole genome shotgun (WGS) entry which is preliminary data.</text>
</comment>
<protein>
    <submittedName>
        <fullName evidence="1">Uncharacterized protein</fullName>
    </submittedName>
</protein>
<reference evidence="1 2" key="1">
    <citation type="submission" date="2015-02" db="EMBL/GenBank/DDBJ databases">
        <title>Draft Genome Sequences of Two Closely-Related Aflatoxigenic Aspergillus Species Obtained from the Cote d'Ivoire.</title>
        <authorList>
            <person name="Moore G.G."/>
            <person name="Beltz S.B."/>
            <person name="Mack B.M."/>
        </authorList>
    </citation>
    <scope>NUCLEOTIDE SEQUENCE [LARGE SCALE GENOMIC DNA]</scope>
    <source>
        <strain evidence="1 2">SRRC1468</strain>
    </source>
</reference>
<organism evidence="1 2">
    <name type="scientific">Aspergillus rambellii</name>
    <dbReference type="NCBI Taxonomy" id="308745"/>
    <lineage>
        <taxon>Eukaryota</taxon>
        <taxon>Fungi</taxon>
        <taxon>Dikarya</taxon>
        <taxon>Ascomycota</taxon>
        <taxon>Pezizomycotina</taxon>
        <taxon>Eurotiomycetes</taxon>
        <taxon>Eurotiomycetidae</taxon>
        <taxon>Eurotiales</taxon>
        <taxon>Aspergillaceae</taxon>
        <taxon>Aspergillus</taxon>
        <taxon>Aspergillus subgen. Nidulantes</taxon>
    </lineage>
</organism>
<accession>A0A0F8WCP2</accession>
<gene>
    <name evidence="1" type="ORF">ARAM_006875</name>
</gene>
<dbReference type="AlphaFoldDB" id="A0A0F8WCP2"/>
<keyword evidence="2" id="KW-1185">Reference proteome</keyword>
<name>A0A0F8WCP2_9EURO</name>
<dbReference type="STRING" id="308745.A0A0F8WCP2"/>
<proteinExistence type="predicted"/>
<dbReference type="OrthoDB" id="4177236at2759"/>
<evidence type="ECO:0000313" key="1">
    <source>
        <dbReference type="EMBL" id="KKK15620.1"/>
    </source>
</evidence>
<dbReference type="EMBL" id="JZBS01003231">
    <property type="protein sequence ID" value="KKK15620.1"/>
    <property type="molecule type" value="Genomic_DNA"/>
</dbReference>
<evidence type="ECO:0000313" key="2">
    <source>
        <dbReference type="Proteomes" id="UP000034291"/>
    </source>
</evidence>
<dbReference type="Proteomes" id="UP000034291">
    <property type="component" value="Unassembled WGS sequence"/>
</dbReference>
<sequence length="87" mass="9819">MDYTPGKQLDEAWDSPNPVQKLTVAKELHGYVSQLRNLKGETILGLLITAKRYSHSLRPWKVSKILVGESGHVIAILDWDDAGWHPE</sequence>